<evidence type="ECO:0000313" key="2">
    <source>
        <dbReference type="Proteomes" id="UP000239717"/>
    </source>
</evidence>
<name>A0AAD0MHA4_CAMJU</name>
<proteinExistence type="predicted"/>
<evidence type="ECO:0000313" key="1">
    <source>
        <dbReference type="EMBL" id="AVL47981.1"/>
    </source>
</evidence>
<gene>
    <name evidence="1" type="ORF">CEP74_09755</name>
</gene>
<reference evidence="2" key="1">
    <citation type="submission" date="2018-03" db="EMBL/GenBank/DDBJ databases">
        <title>FDA dAtabase for Regulatory Grade micrObial Sequences (FDA-ARGOS): Supporting development and validation of Infectious Disease Dx tests.</title>
        <authorList>
            <person name="Kerrigan L."/>
            <person name="Tallon L."/>
            <person name="Sadzewicz L."/>
            <person name="Sengamalay N."/>
            <person name="Ott S."/>
            <person name="Godinez A."/>
            <person name="Nagaraj S."/>
            <person name="Vavikolanu K."/>
            <person name="Vyas G."/>
            <person name="Nadendla S."/>
            <person name="George J."/>
            <person name="Sichtig H."/>
        </authorList>
    </citation>
    <scope>NUCLEOTIDE SEQUENCE [LARGE SCALE GENOMIC DNA]</scope>
    <source>
        <strain evidence="2">FDAARGOS_295</strain>
    </source>
</reference>
<dbReference type="EMBL" id="CP027403">
    <property type="protein sequence ID" value="AVL47981.1"/>
    <property type="molecule type" value="Genomic_DNA"/>
</dbReference>
<sequence length="126" mass="15156">MNNKKLSQNDITTLLKIYNPKLYEISELPENEHGMLASYNKGRELRKKYEKMMNIKYDIILTTRFDMLFHKEMSIDYYLNLYKNGELSHFPLSNRFCFFQLRYLGSVLLIFDTLMKGRCFFSLIPI</sequence>
<organism evidence="1 2">
    <name type="scientific">Campylobacter jejuni subsp. doylei</name>
    <dbReference type="NCBI Taxonomy" id="32021"/>
    <lineage>
        <taxon>Bacteria</taxon>
        <taxon>Pseudomonadati</taxon>
        <taxon>Campylobacterota</taxon>
        <taxon>Epsilonproteobacteria</taxon>
        <taxon>Campylobacterales</taxon>
        <taxon>Campylobacteraceae</taxon>
        <taxon>Campylobacter</taxon>
    </lineage>
</organism>
<dbReference type="AlphaFoldDB" id="A0AAD0MHA4"/>
<accession>A0AAD0MHA4</accession>
<dbReference type="Proteomes" id="UP000239717">
    <property type="component" value="Chromosome"/>
</dbReference>
<protein>
    <submittedName>
        <fullName evidence="1">Uncharacterized protein</fullName>
    </submittedName>
</protein>